<protein>
    <submittedName>
        <fullName evidence="1">1-deoxy-D-xylulose-5-phosphate synthase</fullName>
        <ecNumber evidence="1">2.2.1.7</ecNumber>
    </submittedName>
</protein>
<dbReference type="Proteomes" id="UP000294588">
    <property type="component" value="Unassembled WGS sequence"/>
</dbReference>
<reference evidence="1" key="1">
    <citation type="submission" date="2019-03" db="EMBL/GenBank/DDBJ databases">
        <title>Candidatus Syntrophosphaera thermopropionivorans: a novel player in syntrophic propionate oxidation during anaerobic digestion.</title>
        <authorList>
            <person name="Dyksma S."/>
        </authorList>
    </citation>
    <scope>NUCLEOTIDE SEQUENCE</scope>
    <source>
        <strain evidence="1">W5</strain>
    </source>
</reference>
<name>A0AC61QL06_9BACT</name>
<organism evidence="1 2">
    <name type="scientific">Candidatus Syntrophosphaera thermopropionivorans</name>
    <dbReference type="NCBI Taxonomy" id="2593015"/>
    <lineage>
        <taxon>Bacteria</taxon>
        <taxon>Pseudomonadati</taxon>
        <taxon>Candidatus Cloacimonadota</taxon>
        <taxon>Candidatus Cloacimonadia</taxon>
        <taxon>Candidatus Cloacimonadales</taxon>
        <taxon>Candidatus Cloacimonadaceae</taxon>
        <taxon>Candidatus Syntrophosphaera</taxon>
    </lineage>
</organism>
<evidence type="ECO:0000313" key="2">
    <source>
        <dbReference type="Proteomes" id="UP000294588"/>
    </source>
</evidence>
<dbReference type="EMBL" id="SMOG01000001">
    <property type="protein sequence ID" value="TDF74618.1"/>
    <property type="molecule type" value="Genomic_DNA"/>
</dbReference>
<accession>A0AC61QL06</accession>
<keyword evidence="1" id="KW-0808">Transferase</keyword>
<evidence type="ECO:0000313" key="1">
    <source>
        <dbReference type="EMBL" id="TDF74618.1"/>
    </source>
</evidence>
<gene>
    <name evidence="1" type="primary">dxs</name>
    <name evidence="1" type="ORF">E0946_00615</name>
</gene>
<sequence>MILENIKDPSSIRKLNTEEMNLLAKEVRKRIIDVVSKTGGHIAASLGVVELTIALLNVFDPLKDRIVWDVGHQTYTWKILTGRNDRFETLRSLNGLSGFSNRNESPYDAFTTGHSSTSISAALGMACGRDLNRETGHCIAIIGDGALTGGMSFEALNHAGQLQKDKFLVILNDNAMSISPNVGGLQKYLARMLASRPYNTLKQQIWDLSSTLPANLRRTFILGAQKLEESMMNILVPNIIFEDLGFKYVGPIDGHDINLICTMLRRIQRHMVGPVFLHVVTQKGKGYLPAEKESVLFHGVEPFDAESGTLPANGKKSWSEVFGKTICDIAENNPEVVAITAAMSSGTGLTPFEKRFPKRFFDVGIAEQHSVTFAAGLACKGIKPFVAIYSTFLQRAIDQVIHDVALPKLPVVFCIDRAGLVGEDGPTHHGTFDISLLNSIPNLMIFSPANDEELIAMINFAATYKEGPIAIRYPRGSAFHSEEVVTDFIPGKAQIVKEGENIALLSEGGAWQIALGTWNLLNSKGLNPWLINLRCLKPLDEDLLKNLGKTCSHIFTFETNVVIGGVGARIGQLLEESPCKVINFGYPDFFVPHGKIEQLNELIGFTPAHLSEEIQRHLSL</sequence>
<proteinExistence type="predicted"/>
<comment type="caution">
    <text evidence="1">The sequence shown here is derived from an EMBL/GenBank/DDBJ whole genome shotgun (WGS) entry which is preliminary data.</text>
</comment>
<dbReference type="EC" id="2.2.1.7" evidence="1"/>
<keyword evidence="2" id="KW-1185">Reference proteome</keyword>